<name>A0AAV3RLQ9_LITER</name>
<evidence type="ECO:0000313" key="2">
    <source>
        <dbReference type="Proteomes" id="UP001454036"/>
    </source>
</evidence>
<organism evidence="1 2">
    <name type="scientific">Lithospermum erythrorhizon</name>
    <name type="common">Purple gromwell</name>
    <name type="synonym">Lithospermum officinale var. erythrorhizon</name>
    <dbReference type="NCBI Taxonomy" id="34254"/>
    <lineage>
        <taxon>Eukaryota</taxon>
        <taxon>Viridiplantae</taxon>
        <taxon>Streptophyta</taxon>
        <taxon>Embryophyta</taxon>
        <taxon>Tracheophyta</taxon>
        <taxon>Spermatophyta</taxon>
        <taxon>Magnoliopsida</taxon>
        <taxon>eudicotyledons</taxon>
        <taxon>Gunneridae</taxon>
        <taxon>Pentapetalae</taxon>
        <taxon>asterids</taxon>
        <taxon>lamiids</taxon>
        <taxon>Boraginales</taxon>
        <taxon>Boraginaceae</taxon>
        <taxon>Boraginoideae</taxon>
        <taxon>Lithospermeae</taxon>
        <taxon>Lithospermum</taxon>
    </lineage>
</organism>
<keyword evidence="1" id="KW-0675">Receptor</keyword>
<dbReference type="CDD" id="cd09272">
    <property type="entry name" value="RNase_HI_RT_Ty1"/>
    <property type="match status" value="1"/>
</dbReference>
<accession>A0AAV3RLQ9</accession>
<dbReference type="EMBL" id="BAABME010010667">
    <property type="protein sequence ID" value="GAA0180821.1"/>
    <property type="molecule type" value="Genomic_DNA"/>
</dbReference>
<gene>
    <name evidence="1" type="ORF">LIER_30160</name>
</gene>
<protein>
    <submittedName>
        <fullName evidence="1">Transmembrane signal receptor</fullName>
    </submittedName>
</protein>
<keyword evidence="1" id="KW-0812">Transmembrane</keyword>
<dbReference type="PANTHER" id="PTHR11439">
    <property type="entry name" value="GAG-POL-RELATED RETROTRANSPOSON"/>
    <property type="match status" value="1"/>
</dbReference>
<dbReference type="Proteomes" id="UP001454036">
    <property type="component" value="Unassembled WGS sequence"/>
</dbReference>
<reference evidence="1 2" key="1">
    <citation type="submission" date="2024-01" db="EMBL/GenBank/DDBJ databases">
        <title>The complete chloroplast genome sequence of Lithospermum erythrorhizon: insights into the phylogenetic relationship among Boraginaceae species and the maternal lineages of purple gromwells.</title>
        <authorList>
            <person name="Okada T."/>
            <person name="Watanabe K."/>
        </authorList>
    </citation>
    <scope>NUCLEOTIDE SEQUENCE [LARGE SCALE GENOMIC DNA]</scope>
</reference>
<evidence type="ECO:0000313" key="1">
    <source>
        <dbReference type="EMBL" id="GAA0180821.1"/>
    </source>
</evidence>
<comment type="caution">
    <text evidence="1">The sequence shown here is derived from an EMBL/GenBank/DDBJ whole genome shotgun (WGS) entry which is preliminary data.</text>
</comment>
<keyword evidence="1" id="KW-0472">Membrane</keyword>
<keyword evidence="2" id="KW-1185">Reference proteome</keyword>
<proteinExistence type="predicted"/>
<sequence length="215" mass="24038">MTNCAPVSTPMSHFVAVKWILRYIKGTVSYDLHIKADPSRSLLVYSDADWARCSSTRRSTTGFCIFLGSTLVSWSSKKQTAVSRSSAAEYRAVAQSIAELEWIQSLLGELGLVFTSCPKVLCDNINTIYMAANSINHARSKHIEIDIHFVREWVAQGRLKVSYVPTAYQLADFFTKCLSSNQFQVLCSNLDIGVPPASIEGGDRILRNRKFVIYI</sequence>
<dbReference type="PANTHER" id="PTHR11439:SF524">
    <property type="entry name" value="RNA-DIRECTED DNA POLYMERASE, PROTEIN KINASE RLK-PELLE-DLSV FAMILY"/>
    <property type="match status" value="1"/>
</dbReference>
<dbReference type="AlphaFoldDB" id="A0AAV3RLQ9"/>